<dbReference type="Gene3D" id="1.20.1250.20">
    <property type="entry name" value="MFS general substrate transporter like domains"/>
    <property type="match status" value="1"/>
</dbReference>
<dbReference type="Pfam" id="PF00083">
    <property type="entry name" value="Sugar_tr"/>
    <property type="match status" value="1"/>
</dbReference>
<gene>
    <name evidence="8" type="ORF">Vbra_6646</name>
</gene>
<dbReference type="GO" id="GO:0016020">
    <property type="term" value="C:membrane"/>
    <property type="evidence" value="ECO:0007669"/>
    <property type="project" value="UniProtKB-SubCell"/>
</dbReference>
<dbReference type="VEuPathDB" id="CryptoDB:Vbra_6646"/>
<dbReference type="InterPro" id="IPR005828">
    <property type="entry name" value="MFS_sugar_transport-like"/>
</dbReference>
<feature type="transmembrane region" description="Helical" evidence="6">
    <location>
        <begin position="132"/>
        <end position="149"/>
    </location>
</feature>
<evidence type="ECO:0000256" key="2">
    <source>
        <dbReference type="ARBA" id="ARBA00022448"/>
    </source>
</evidence>
<feature type="transmembrane region" description="Helical" evidence="6">
    <location>
        <begin position="382"/>
        <end position="401"/>
    </location>
</feature>
<dbReference type="PROSITE" id="PS00217">
    <property type="entry name" value="SUGAR_TRANSPORT_2"/>
    <property type="match status" value="1"/>
</dbReference>
<evidence type="ECO:0000256" key="5">
    <source>
        <dbReference type="ARBA" id="ARBA00023136"/>
    </source>
</evidence>
<dbReference type="OrthoDB" id="4139357at2759"/>
<feature type="transmembrane region" description="Helical" evidence="6">
    <location>
        <begin position="61"/>
        <end position="83"/>
    </location>
</feature>
<dbReference type="PROSITE" id="PS00216">
    <property type="entry name" value="SUGAR_TRANSPORT_1"/>
    <property type="match status" value="1"/>
</dbReference>
<dbReference type="InterPro" id="IPR020846">
    <property type="entry name" value="MFS_dom"/>
</dbReference>
<feature type="transmembrane region" description="Helical" evidence="6">
    <location>
        <begin position="478"/>
        <end position="502"/>
    </location>
</feature>
<dbReference type="AlphaFoldDB" id="A0A0G4H5U9"/>
<dbReference type="PROSITE" id="PS50850">
    <property type="entry name" value="MFS"/>
    <property type="match status" value="1"/>
</dbReference>
<dbReference type="InterPro" id="IPR036259">
    <property type="entry name" value="MFS_trans_sf"/>
</dbReference>
<proteinExistence type="predicted"/>
<name>A0A0G4H5U9_VITBC</name>
<dbReference type="GO" id="GO:0022857">
    <property type="term" value="F:transmembrane transporter activity"/>
    <property type="evidence" value="ECO:0007669"/>
    <property type="project" value="InterPro"/>
</dbReference>
<sequence>MHTNRDIESSAVKAAADTATNGHLPHSNDHHNPSVPPFFASLPPPDVNALIERIGGGLAQVIVLVLAGAIYFLDGAELFVFSIANRTHGDDQPWTLSAAGKGVMLSLVLGGYAIGGSCSGYVADFIGRRRPMFIAFSGLLLANILLYFARTVPQLLVFAFFAGLSMGAGIPVWTTLCSEVSPISWRAPLQGLGNTLLPVGSIYTICVIIFADPEMRTLSWRHLIVMASIPALVVLPLAACFLTESPHYLAIKGRWDDVRRVLRRLAWLNGRRVDELDVHWEDDGRPGDNGAEGDIPAPSRSSFHVVFNDTYRYTTFVLCCVTFTCNMISYGLLYALPQVFVDIEKQTGIAPAYSLLRAELMSLLGNALSVFADVGPRRVTQAASLLLECIAMGLTAAALVWDWATVAVWAAAMGKFCTFLGLNITFLYSAEIYPTVCRSTGVSIAVSSGRIGGIIAPLLFELTVWVATFLPAVDRYDGGRYCVFFGVLGVAAFVSAALLMTLPYETRGARLQDDASSAGVKSDGSFHEDLCEGLLEKCDDSHHICLRVPREGHTHGEKDELRSERLLGS</sequence>
<evidence type="ECO:0000256" key="4">
    <source>
        <dbReference type="ARBA" id="ARBA00022989"/>
    </source>
</evidence>
<evidence type="ECO:0000256" key="1">
    <source>
        <dbReference type="ARBA" id="ARBA00004141"/>
    </source>
</evidence>
<feature type="transmembrane region" description="Helical" evidence="6">
    <location>
        <begin position="103"/>
        <end position="123"/>
    </location>
</feature>
<keyword evidence="2" id="KW-0813">Transport</keyword>
<keyword evidence="5 6" id="KW-0472">Membrane</keyword>
<accession>A0A0G4H5U9</accession>
<comment type="subcellular location">
    <subcellularLocation>
        <location evidence="1">Membrane</location>
        <topology evidence="1">Multi-pass membrane protein</topology>
    </subcellularLocation>
</comment>
<dbReference type="PANTHER" id="PTHR23511">
    <property type="entry name" value="SYNAPTIC VESICLE GLYCOPROTEIN 2"/>
    <property type="match status" value="1"/>
</dbReference>
<dbReference type="Proteomes" id="UP000041254">
    <property type="component" value="Unassembled WGS sequence"/>
</dbReference>
<evidence type="ECO:0000313" key="9">
    <source>
        <dbReference type="Proteomes" id="UP000041254"/>
    </source>
</evidence>
<keyword evidence="9" id="KW-1185">Reference proteome</keyword>
<dbReference type="SUPFAM" id="SSF103473">
    <property type="entry name" value="MFS general substrate transporter"/>
    <property type="match status" value="1"/>
</dbReference>
<evidence type="ECO:0000259" key="7">
    <source>
        <dbReference type="PROSITE" id="PS50850"/>
    </source>
</evidence>
<organism evidence="8 9">
    <name type="scientific">Vitrella brassicaformis (strain CCMP3155)</name>
    <dbReference type="NCBI Taxonomy" id="1169540"/>
    <lineage>
        <taxon>Eukaryota</taxon>
        <taxon>Sar</taxon>
        <taxon>Alveolata</taxon>
        <taxon>Colpodellida</taxon>
        <taxon>Vitrellaceae</taxon>
        <taxon>Vitrella</taxon>
    </lineage>
</organism>
<reference evidence="8 9" key="1">
    <citation type="submission" date="2014-11" db="EMBL/GenBank/DDBJ databases">
        <authorList>
            <person name="Zhu J."/>
            <person name="Qi W."/>
            <person name="Song R."/>
        </authorList>
    </citation>
    <scope>NUCLEOTIDE SEQUENCE [LARGE SCALE GENOMIC DNA]</scope>
</reference>
<protein>
    <recommendedName>
        <fullName evidence="7">Major facilitator superfamily (MFS) profile domain-containing protein</fullName>
    </recommendedName>
</protein>
<keyword evidence="3 6" id="KW-0812">Transmembrane</keyword>
<evidence type="ECO:0000256" key="3">
    <source>
        <dbReference type="ARBA" id="ARBA00022692"/>
    </source>
</evidence>
<feature type="transmembrane region" description="Helical" evidence="6">
    <location>
        <begin position="155"/>
        <end position="177"/>
    </location>
</feature>
<dbReference type="STRING" id="1169540.A0A0G4H5U9"/>
<dbReference type="PANTHER" id="PTHR23511:SF34">
    <property type="entry name" value="SYNAPTIC VESICLE GLYCOPROTEIN 2"/>
    <property type="match status" value="1"/>
</dbReference>
<feature type="transmembrane region" description="Helical" evidence="6">
    <location>
        <begin position="451"/>
        <end position="472"/>
    </location>
</feature>
<dbReference type="PhylomeDB" id="A0A0G4H5U9"/>
<feature type="domain" description="Major facilitator superfamily (MFS) profile" evidence="7">
    <location>
        <begin position="63"/>
        <end position="507"/>
    </location>
</feature>
<dbReference type="OMA" id="WTMVVSS"/>
<dbReference type="InterPro" id="IPR005829">
    <property type="entry name" value="Sugar_transporter_CS"/>
</dbReference>
<dbReference type="EMBL" id="CDMY01001028">
    <property type="protein sequence ID" value="CEM39223.1"/>
    <property type="molecule type" value="Genomic_DNA"/>
</dbReference>
<feature type="transmembrane region" description="Helical" evidence="6">
    <location>
        <begin position="407"/>
        <end position="430"/>
    </location>
</feature>
<feature type="transmembrane region" description="Helical" evidence="6">
    <location>
        <begin position="223"/>
        <end position="242"/>
    </location>
</feature>
<keyword evidence="4 6" id="KW-1133">Transmembrane helix</keyword>
<feature type="transmembrane region" description="Helical" evidence="6">
    <location>
        <begin position="313"/>
        <end position="335"/>
    </location>
</feature>
<dbReference type="InParanoid" id="A0A0G4H5U9"/>
<evidence type="ECO:0000313" key="8">
    <source>
        <dbReference type="EMBL" id="CEM39223.1"/>
    </source>
</evidence>
<feature type="transmembrane region" description="Helical" evidence="6">
    <location>
        <begin position="189"/>
        <end position="211"/>
    </location>
</feature>
<evidence type="ECO:0000256" key="6">
    <source>
        <dbReference type="SAM" id="Phobius"/>
    </source>
</evidence>